<accession>A0A806K0R4</accession>
<proteinExistence type="predicted"/>
<dbReference type="EMBL" id="JQ844217">
    <property type="protein sequence ID" value="AGS52963.1"/>
    <property type="molecule type" value="Genomic_DNA"/>
</dbReference>
<organism evidence="2">
    <name type="scientific">uncultured bacterium contig00028</name>
    <dbReference type="NCBI Taxonomy" id="1181517"/>
    <lineage>
        <taxon>Bacteria</taxon>
        <taxon>environmental samples</taxon>
    </lineage>
</organism>
<protein>
    <submittedName>
        <fullName evidence="2">Uncharacterized protein</fullName>
    </submittedName>
</protein>
<dbReference type="AlphaFoldDB" id="A0A806K0R4"/>
<name>A0A806K0R4_9BACT</name>
<keyword evidence="1" id="KW-1133">Transmembrane helix</keyword>
<sequence>MNLFPAASSHCTSNTVNLALFVSPGSTVCTFFTSAMGSLRTSLRQLFRRKSREFLLLSFAKARLKVMSRVSGVNMFLAMRPPVLNCHLLDVTFAPKKHFPVNFANSCLQKTHFSHPAFA</sequence>
<evidence type="ECO:0000313" key="2">
    <source>
        <dbReference type="EMBL" id="AGS52963.1"/>
    </source>
</evidence>
<feature type="transmembrane region" description="Helical" evidence="1">
    <location>
        <begin position="20"/>
        <end position="39"/>
    </location>
</feature>
<keyword evidence="1" id="KW-0812">Transmembrane</keyword>
<reference evidence="2" key="1">
    <citation type="submission" date="2012-03" db="EMBL/GenBank/DDBJ databases">
        <title>Functional metagenomics reveals considerable lignocellulase gene clusters in the gut microbiome of a wood-feeding higher termite.</title>
        <authorList>
            <person name="Liu N."/>
        </authorList>
    </citation>
    <scope>NUCLEOTIDE SEQUENCE</scope>
</reference>
<evidence type="ECO:0000256" key="1">
    <source>
        <dbReference type="SAM" id="Phobius"/>
    </source>
</evidence>
<keyword evidence="1" id="KW-0472">Membrane</keyword>